<dbReference type="AlphaFoldDB" id="A0AAD5ICD2"/>
<sequence length="211" mass="24670">MRQRRWLELVKDYDCIISYHPGKANVVADALSRKSTGSSAALKATQKQIMWDPENFNIEVVNDKSDGFLGMIVVQPTLIERIKKEQFDDVHLRKIKEDVAMGKRVGFSVSDDGVLRYEGRLCVPSNVDLKNEILSRAYKSPYSMHHGSTKMYRDLRVHYWWVNMKLEFFYNNSYQSTIRMAPYEALYERKCRSPIHWDEVGERKVLGLEIV</sequence>
<dbReference type="EMBL" id="JAJSOW010000106">
    <property type="protein sequence ID" value="KAI9159726.1"/>
    <property type="molecule type" value="Genomic_DNA"/>
</dbReference>
<gene>
    <name evidence="2" type="ORF">LWI28_001338</name>
</gene>
<keyword evidence="3" id="KW-1185">Reference proteome</keyword>
<dbReference type="Gene3D" id="1.10.340.70">
    <property type="match status" value="1"/>
</dbReference>
<organism evidence="2 3">
    <name type="scientific">Acer negundo</name>
    <name type="common">Box elder</name>
    <dbReference type="NCBI Taxonomy" id="4023"/>
    <lineage>
        <taxon>Eukaryota</taxon>
        <taxon>Viridiplantae</taxon>
        <taxon>Streptophyta</taxon>
        <taxon>Embryophyta</taxon>
        <taxon>Tracheophyta</taxon>
        <taxon>Spermatophyta</taxon>
        <taxon>Magnoliopsida</taxon>
        <taxon>eudicotyledons</taxon>
        <taxon>Gunneridae</taxon>
        <taxon>Pentapetalae</taxon>
        <taxon>rosids</taxon>
        <taxon>malvids</taxon>
        <taxon>Sapindales</taxon>
        <taxon>Sapindaceae</taxon>
        <taxon>Hippocastanoideae</taxon>
        <taxon>Acereae</taxon>
        <taxon>Acer</taxon>
    </lineage>
</organism>
<dbReference type="Proteomes" id="UP001064489">
    <property type="component" value="Chromosome 2"/>
</dbReference>
<feature type="domain" description="Integrase zinc-binding" evidence="1">
    <location>
        <begin position="128"/>
        <end position="165"/>
    </location>
</feature>
<reference evidence="2" key="2">
    <citation type="submission" date="2023-02" db="EMBL/GenBank/DDBJ databases">
        <authorList>
            <person name="Swenson N.G."/>
            <person name="Wegrzyn J.L."/>
            <person name="Mcevoy S.L."/>
        </authorList>
    </citation>
    <scope>NUCLEOTIDE SEQUENCE</scope>
    <source>
        <strain evidence="2">91603</strain>
        <tissue evidence="2">Leaf</tissue>
    </source>
</reference>
<dbReference type="Pfam" id="PF17921">
    <property type="entry name" value="Integrase_H2C2"/>
    <property type="match status" value="1"/>
</dbReference>
<name>A0AAD5ICD2_ACENE</name>
<evidence type="ECO:0000259" key="1">
    <source>
        <dbReference type="Pfam" id="PF17921"/>
    </source>
</evidence>
<dbReference type="PANTHER" id="PTHR45835:SF99">
    <property type="entry name" value="CHROMO DOMAIN-CONTAINING PROTEIN-RELATED"/>
    <property type="match status" value="1"/>
</dbReference>
<evidence type="ECO:0000313" key="3">
    <source>
        <dbReference type="Proteomes" id="UP001064489"/>
    </source>
</evidence>
<comment type="caution">
    <text evidence="2">The sequence shown here is derived from an EMBL/GenBank/DDBJ whole genome shotgun (WGS) entry which is preliminary data.</text>
</comment>
<reference evidence="2" key="1">
    <citation type="journal article" date="2022" name="Plant J.">
        <title>Strategies of tolerance reflected in two North American maple genomes.</title>
        <authorList>
            <person name="McEvoy S.L."/>
            <person name="Sezen U.U."/>
            <person name="Trouern-Trend A."/>
            <person name="McMahon S.M."/>
            <person name="Schaberg P.G."/>
            <person name="Yang J."/>
            <person name="Wegrzyn J.L."/>
            <person name="Swenson N.G."/>
        </authorList>
    </citation>
    <scope>NUCLEOTIDE SEQUENCE</scope>
    <source>
        <strain evidence="2">91603</strain>
    </source>
</reference>
<dbReference type="InterPro" id="IPR041588">
    <property type="entry name" value="Integrase_H2C2"/>
</dbReference>
<proteinExistence type="predicted"/>
<evidence type="ECO:0000313" key="2">
    <source>
        <dbReference type="EMBL" id="KAI9159726.1"/>
    </source>
</evidence>
<dbReference type="PANTHER" id="PTHR45835">
    <property type="entry name" value="YALI0A06105P"/>
    <property type="match status" value="1"/>
</dbReference>
<protein>
    <recommendedName>
        <fullName evidence="1">Integrase zinc-binding domain-containing protein</fullName>
    </recommendedName>
</protein>
<accession>A0AAD5ICD2</accession>